<reference evidence="3 4" key="1">
    <citation type="submission" date="2014-04" db="EMBL/GenBank/DDBJ databases">
        <authorList>
            <consortium name="DOE Joint Genome Institute"/>
            <person name="Kuo A."/>
            <person name="Zuccaro A."/>
            <person name="Kohler A."/>
            <person name="Nagy L.G."/>
            <person name="Floudas D."/>
            <person name="Copeland A."/>
            <person name="Barry K.W."/>
            <person name="Cichocki N."/>
            <person name="Veneault-Fourrey C."/>
            <person name="LaButti K."/>
            <person name="Lindquist E.A."/>
            <person name="Lipzen A."/>
            <person name="Lundell T."/>
            <person name="Morin E."/>
            <person name="Murat C."/>
            <person name="Sun H."/>
            <person name="Tunlid A."/>
            <person name="Henrissat B."/>
            <person name="Grigoriev I.V."/>
            <person name="Hibbett D.S."/>
            <person name="Martin F."/>
            <person name="Nordberg H.P."/>
            <person name="Cantor M.N."/>
            <person name="Hua S.X."/>
        </authorList>
    </citation>
    <scope>NUCLEOTIDE SEQUENCE [LARGE SCALE GENOMIC DNA]</scope>
    <source>
        <strain evidence="3 4">MAFF 305830</strain>
    </source>
</reference>
<keyword evidence="4" id="KW-1185">Reference proteome</keyword>
<dbReference type="PANTHER" id="PTHR43606">
    <property type="entry name" value="PHOSPHATASE, PUTATIVE (AFU_ORTHOLOGUE AFUA_6G08710)-RELATED"/>
    <property type="match status" value="1"/>
</dbReference>
<dbReference type="EMBL" id="KN824290">
    <property type="protein sequence ID" value="KIM29048.1"/>
    <property type="molecule type" value="Genomic_DNA"/>
</dbReference>
<dbReference type="CDD" id="cd07389">
    <property type="entry name" value="MPP_PhoD"/>
    <property type="match status" value="1"/>
</dbReference>
<dbReference type="Gene3D" id="3.60.21.70">
    <property type="entry name" value="PhoD-like phosphatase"/>
    <property type="match status" value="1"/>
</dbReference>
<evidence type="ECO:0000259" key="2">
    <source>
        <dbReference type="Pfam" id="PF09423"/>
    </source>
</evidence>
<dbReference type="OrthoDB" id="2100241at2759"/>
<dbReference type="InterPro" id="IPR038607">
    <property type="entry name" value="PhoD-like_sf"/>
</dbReference>
<accession>A0A0C2WSC2</accession>
<dbReference type="PANTHER" id="PTHR43606:SF2">
    <property type="entry name" value="ALKALINE PHOSPHATASE FAMILY PROTEIN (AFU_ORTHOLOGUE AFUA_5G03860)"/>
    <property type="match status" value="1"/>
</dbReference>
<proteinExistence type="predicted"/>
<organism evidence="3 4">
    <name type="scientific">Serendipita vermifera MAFF 305830</name>
    <dbReference type="NCBI Taxonomy" id="933852"/>
    <lineage>
        <taxon>Eukaryota</taxon>
        <taxon>Fungi</taxon>
        <taxon>Dikarya</taxon>
        <taxon>Basidiomycota</taxon>
        <taxon>Agaricomycotina</taxon>
        <taxon>Agaricomycetes</taxon>
        <taxon>Sebacinales</taxon>
        <taxon>Serendipitaceae</taxon>
        <taxon>Serendipita</taxon>
    </lineage>
</organism>
<gene>
    <name evidence="3" type="ORF">M408DRAFT_16053</name>
</gene>
<evidence type="ECO:0000256" key="1">
    <source>
        <dbReference type="SAM" id="MobiDB-lite"/>
    </source>
</evidence>
<dbReference type="AlphaFoldDB" id="A0A0C2WSC2"/>
<protein>
    <recommendedName>
        <fullName evidence="2">PhoD-like phosphatase metallophosphatase domain-containing protein</fullName>
    </recommendedName>
</protein>
<feature type="domain" description="PhoD-like phosphatase metallophosphatase" evidence="2">
    <location>
        <begin position="355"/>
        <end position="592"/>
    </location>
</feature>
<dbReference type="InterPro" id="IPR052900">
    <property type="entry name" value="Phospholipid_Metab_Enz"/>
</dbReference>
<dbReference type="InterPro" id="IPR029052">
    <property type="entry name" value="Metallo-depent_PP-like"/>
</dbReference>
<evidence type="ECO:0000313" key="3">
    <source>
        <dbReference type="EMBL" id="KIM29048.1"/>
    </source>
</evidence>
<feature type="region of interest" description="Disordered" evidence="1">
    <location>
        <begin position="302"/>
        <end position="321"/>
    </location>
</feature>
<reference evidence="4" key="2">
    <citation type="submission" date="2015-01" db="EMBL/GenBank/DDBJ databases">
        <title>Evolutionary Origins and Diversification of the Mycorrhizal Mutualists.</title>
        <authorList>
            <consortium name="DOE Joint Genome Institute"/>
            <consortium name="Mycorrhizal Genomics Consortium"/>
            <person name="Kohler A."/>
            <person name="Kuo A."/>
            <person name="Nagy L.G."/>
            <person name="Floudas D."/>
            <person name="Copeland A."/>
            <person name="Barry K.W."/>
            <person name="Cichocki N."/>
            <person name="Veneault-Fourrey C."/>
            <person name="LaButti K."/>
            <person name="Lindquist E.A."/>
            <person name="Lipzen A."/>
            <person name="Lundell T."/>
            <person name="Morin E."/>
            <person name="Murat C."/>
            <person name="Riley R."/>
            <person name="Ohm R."/>
            <person name="Sun H."/>
            <person name="Tunlid A."/>
            <person name="Henrissat B."/>
            <person name="Grigoriev I.V."/>
            <person name="Hibbett D.S."/>
            <person name="Martin F."/>
        </authorList>
    </citation>
    <scope>NUCLEOTIDE SEQUENCE [LARGE SCALE GENOMIC DNA]</scope>
    <source>
        <strain evidence="4">MAFF 305830</strain>
    </source>
</reference>
<name>A0A0C2WSC2_SERVB</name>
<dbReference type="STRING" id="933852.A0A0C2WSC2"/>
<sequence>MLRAFTPLFSLLFRFSVFVYLRVIPVHRVARFVLPTLYSLYLATTVFSAPPKAERVVAAKKIRVIDVVDTKTNEVIEETVQVVDTAVVVEPANGRVKELPAVPASSNGLIDTLGSLLFSFPTKSWTGTVGIAINTLLLLMSIDFAYRPTLTSYDPTFTRVGAVDHSSAKIVVRYPGLPEDQLRIVWQRVHSVLPHSDVWKEGPVLDIEEEKDWTASGKIANLWPSAEYVYRLAYLNSTLLPYPETPIAFKTFPDPKSSAGTHFKFLISSCMMPNFPYNPAFPERIKGMDILSDYLTSLQPAAPKVTPSHAQSPADPVEEAESVVSEASTPVASATATPITELPGFQTFLAPSEPRKLSPEFMIMAGDAIYADVPHYAGDDVETYRKLYRRSFASPSYRKVYEKLPIFGIYDDHEIINNFAGENDENKAPFANASNAFKSYYGDANPEPHQSDVSYYDFRYGDNAFFVLDTRRYRSVPNADSEESVLPPTMLGDKQLHALHSWLGKVNTTTTFKFIVSSVPFTTLWHGFDGQRETWAAYKFERDSLFDVLQYVPNVVLLSGDRHEFAFIEHRGKIPEISVSPLSMFAVNSMTLRSRSEATIEKTYVDTIHTCYCY</sequence>
<dbReference type="SUPFAM" id="SSF56300">
    <property type="entry name" value="Metallo-dependent phosphatases"/>
    <property type="match status" value="1"/>
</dbReference>
<dbReference type="HOGENOM" id="CLU_013967_1_0_1"/>
<evidence type="ECO:0000313" key="4">
    <source>
        <dbReference type="Proteomes" id="UP000054097"/>
    </source>
</evidence>
<dbReference type="InterPro" id="IPR018946">
    <property type="entry name" value="PhoD-like_MPP"/>
</dbReference>
<dbReference type="Pfam" id="PF09423">
    <property type="entry name" value="PhoD"/>
    <property type="match status" value="1"/>
</dbReference>
<dbReference type="Proteomes" id="UP000054097">
    <property type="component" value="Unassembled WGS sequence"/>
</dbReference>